<dbReference type="AlphaFoldDB" id="A0A0D6NJY9"/>
<sequence>MNARSILTISRMAAPVFGLLALFPLVGCGESGPSLEELQSIISQNYADAVEGNRSFGDILGHNHPTPPVVKVTERTCEARGSYEFHGEKLPIFRCDVTFKVGEDQQKQKLDYVKIEGKWSQYEE</sequence>
<keyword evidence="2" id="KW-1185">Reference proteome</keyword>
<organism evidence="1 2">
    <name type="scientific">Acetobacter orientalis</name>
    <dbReference type="NCBI Taxonomy" id="146474"/>
    <lineage>
        <taxon>Bacteria</taxon>
        <taxon>Pseudomonadati</taxon>
        <taxon>Pseudomonadota</taxon>
        <taxon>Alphaproteobacteria</taxon>
        <taxon>Acetobacterales</taxon>
        <taxon>Acetobacteraceae</taxon>
        <taxon>Acetobacter</taxon>
    </lineage>
</organism>
<reference evidence="1 2" key="1">
    <citation type="submission" date="2012-11" db="EMBL/GenBank/DDBJ databases">
        <title>Whole genome sequence of Acetobacter orientalis 21F-2.</title>
        <authorList>
            <person name="Azuma Y."/>
            <person name="Higashiura N."/>
            <person name="Hirakawa H."/>
            <person name="Matsushita K."/>
        </authorList>
    </citation>
    <scope>NUCLEOTIDE SEQUENCE [LARGE SCALE GENOMIC DNA]</scope>
    <source>
        <strain evidence="1 2">21F-2</strain>
    </source>
</reference>
<accession>A0A0D6NJY9</accession>
<dbReference type="Proteomes" id="UP000032670">
    <property type="component" value="Unassembled WGS sequence"/>
</dbReference>
<name>A0A0D6NJY9_9PROT</name>
<accession>A0A6N3SSF3</accession>
<evidence type="ECO:0000313" key="2">
    <source>
        <dbReference type="Proteomes" id="UP000032670"/>
    </source>
</evidence>
<proteinExistence type="predicted"/>
<dbReference type="EMBL" id="BAMX01000014">
    <property type="protein sequence ID" value="GAN65935.1"/>
    <property type="molecule type" value="Genomic_DNA"/>
</dbReference>
<dbReference type="STRING" id="1231341.Abor_014_100"/>
<comment type="caution">
    <text evidence="1">The sequence shown here is derived from an EMBL/GenBank/DDBJ whole genome shotgun (WGS) entry which is preliminary data.</text>
</comment>
<dbReference type="RefSeq" id="WP_048840977.1">
    <property type="nucleotide sequence ID" value="NZ_BAMX01000014.1"/>
</dbReference>
<evidence type="ECO:0000313" key="1">
    <source>
        <dbReference type="EMBL" id="GAN65935.1"/>
    </source>
</evidence>
<dbReference type="GeneID" id="76204092"/>
<gene>
    <name evidence="1" type="ORF">Abor_014_100</name>
</gene>
<protein>
    <submittedName>
        <fullName evidence="1">Uncharacterized protein</fullName>
    </submittedName>
</protein>